<evidence type="ECO:0000313" key="2">
    <source>
        <dbReference type="Proteomes" id="UP000237105"/>
    </source>
</evidence>
<name>A0A2P5AUY3_PARAD</name>
<accession>A0A2P5AUY3</accession>
<dbReference type="EMBL" id="JXTB01000440">
    <property type="protein sequence ID" value="PON40366.1"/>
    <property type="molecule type" value="Genomic_DNA"/>
</dbReference>
<organism evidence="1 2">
    <name type="scientific">Parasponia andersonii</name>
    <name type="common">Sponia andersonii</name>
    <dbReference type="NCBI Taxonomy" id="3476"/>
    <lineage>
        <taxon>Eukaryota</taxon>
        <taxon>Viridiplantae</taxon>
        <taxon>Streptophyta</taxon>
        <taxon>Embryophyta</taxon>
        <taxon>Tracheophyta</taxon>
        <taxon>Spermatophyta</taxon>
        <taxon>Magnoliopsida</taxon>
        <taxon>eudicotyledons</taxon>
        <taxon>Gunneridae</taxon>
        <taxon>Pentapetalae</taxon>
        <taxon>rosids</taxon>
        <taxon>fabids</taxon>
        <taxon>Rosales</taxon>
        <taxon>Cannabaceae</taxon>
        <taxon>Parasponia</taxon>
    </lineage>
</organism>
<protein>
    <submittedName>
        <fullName evidence="1">Uncharacterized protein</fullName>
    </submittedName>
</protein>
<keyword evidence="2" id="KW-1185">Reference proteome</keyword>
<dbReference type="OrthoDB" id="1936908at2759"/>
<gene>
    <name evidence="1" type="ORF">PanWU01x14_297990</name>
</gene>
<evidence type="ECO:0000313" key="1">
    <source>
        <dbReference type="EMBL" id="PON40366.1"/>
    </source>
</evidence>
<proteinExistence type="predicted"/>
<dbReference type="AlphaFoldDB" id="A0A2P5AUY3"/>
<reference evidence="2" key="1">
    <citation type="submission" date="2016-06" db="EMBL/GenBank/DDBJ databases">
        <title>Parallel loss of symbiosis genes in relatives of nitrogen-fixing non-legume Parasponia.</title>
        <authorList>
            <person name="Van Velzen R."/>
            <person name="Holmer R."/>
            <person name="Bu F."/>
            <person name="Rutten L."/>
            <person name="Van Zeijl A."/>
            <person name="Liu W."/>
            <person name="Santuari L."/>
            <person name="Cao Q."/>
            <person name="Sharma T."/>
            <person name="Shen D."/>
            <person name="Roswanjaya Y."/>
            <person name="Wardhani T."/>
            <person name="Kalhor M.S."/>
            <person name="Jansen J."/>
            <person name="Van den Hoogen J."/>
            <person name="Gungor B."/>
            <person name="Hartog M."/>
            <person name="Hontelez J."/>
            <person name="Verver J."/>
            <person name="Yang W.-C."/>
            <person name="Schijlen E."/>
            <person name="Repin R."/>
            <person name="Schilthuizen M."/>
            <person name="Schranz E."/>
            <person name="Heidstra R."/>
            <person name="Miyata K."/>
            <person name="Fedorova E."/>
            <person name="Kohlen W."/>
            <person name="Bisseling T."/>
            <person name="Smit S."/>
            <person name="Geurts R."/>
        </authorList>
    </citation>
    <scope>NUCLEOTIDE SEQUENCE [LARGE SCALE GENOMIC DNA]</scope>
    <source>
        <strain evidence="2">cv. WU1-14</strain>
    </source>
</reference>
<dbReference type="Proteomes" id="UP000237105">
    <property type="component" value="Unassembled WGS sequence"/>
</dbReference>
<sequence>MDAPLIDVPMDQEIGEVEIYGAAIVATFMAGQPPYYRGEPKPVALGDRLHETEQILRVCSICEYEWTILAVIQLQNNVQAWWQVWGHSPISMTWDEFYITPPSLTILSYTVKL</sequence>
<comment type="caution">
    <text evidence="1">The sequence shown here is derived from an EMBL/GenBank/DDBJ whole genome shotgun (WGS) entry which is preliminary data.</text>
</comment>